<keyword evidence="1" id="KW-0732">Signal</keyword>
<evidence type="ECO:0000256" key="1">
    <source>
        <dbReference type="SAM" id="SignalP"/>
    </source>
</evidence>
<organism evidence="2">
    <name type="scientific">Zea mays</name>
    <name type="common">Maize</name>
    <dbReference type="NCBI Taxonomy" id="4577"/>
    <lineage>
        <taxon>Eukaryota</taxon>
        <taxon>Viridiplantae</taxon>
        <taxon>Streptophyta</taxon>
        <taxon>Embryophyta</taxon>
        <taxon>Tracheophyta</taxon>
        <taxon>Spermatophyta</taxon>
        <taxon>Magnoliopsida</taxon>
        <taxon>Liliopsida</taxon>
        <taxon>Poales</taxon>
        <taxon>Poaceae</taxon>
        <taxon>PACMAD clade</taxon>
        <taxon>Panicoideae</taxon>
        <taxon>Andropogonodae</taxon>
        <taxon>Andropogoneae</taxon>
        <taxon>Tripsacinae</taxon>
        <taxon>Zea</taxon>
    </lineage>
</organism>
<proteinExistence type="evidence at transcript level"/>
<sequence>MKVLVVAVLALVAAAAAAAAAAGQGEEGGGPPLPFAVGAAPAGCDVAQPAGEGHRVGVAPSPNAQLMSAPALVGKRHVSLQQGQ</sequence>
<evidence type="ECO:0000313" key="2">
    <source>
        <dbReference type="EMBL" id="ACG47530.1"/>
    </source>
</evidence>
<name>B6UDU7_MAIZE</name>
<protein>
    <recommendedName>
        <fullName evidence="3">Secreted protein</fullName>
    </recommendedName>
</protein>
<dbReference type="EMBL" id="EU975412">
    <property type="protein sequence ID" value="ACG47530.1"/>
    <property type="molecule type" value="mRNA"/>
</dbReference>
<accession>B6UDU7</accession>
<feature type="signal peptide" evidence="1">
    <location>
        <begin position="1"/>
        <end position="20"/>
    </location>
</feature>
<evidence type="ECO:0008006" key="3">
    <source>
        <dbReference type="Google" id="ProtNLM"/>
    </source>
</evidence>
<reference evidence="2" key="1">
    <citation type="journal article" date="2009" name="Plant Mol. Biol.">
        <title>Insights into corn genes derived from large-scale cDNA sequencing.</title>
        <authorList>
            <person name="Alexandrov N.N."/>
            <person name="Brover V.V."/>
            <person name="Freidin S."/>
            <person name="Troukhan M.E."/>
            <person name="Tatarinova T.V."/>
            <person name="Zhang H."/>
            <person name="Swaller T.J."/>
            <person name="Lu Y.P."/>
            <person name="Bouck J."/>
            <person name="Flavell R.B."/>
            <person name="Feldmann K.A."/>
        </authorList>
    </citation>
    <scope>NUCLEOTIDE SEQUENCE</scope>
</reference>
<feature type="chain" id="PRO_5002848125" description="Secreted protein" evidence="1">
    <location>
        <begin position="21"/>
        <end position="84"/>
    </location>
</feature>
<dbReference type="AlphaFoldDB" id="B6UDU7"/>